<evidence type="ECO:0000313" key="3">
    <source>
        <dbReference type="Proteomes" id="UP000504607"/>
    </source>
</evidence>
<dbReference type="Pfam" id="PF16712">
    <property type="entry name" value="SCAB_CC"/>
    <property type="match status" value="1"/>
</dbReference>
<feature type="coiled-coil region" evidence="1">
    <location>
        <begin position="37"/>
        <end position="72"/>
    </location>
</feature>
<dbReference type="InterPro" id="IPR032009">
    <property type="entry name" value="SCAB_CC"/>
</dbReference>
<dbReference type="OrthoDB" id="1689041at2759"/>
<dbReference type="PANTHER" id="PTHR31172:SF3">
    <property type="entry name" value="STOMATAL CLOSURE-RELATED ACTIN-BINDING PROTEIN 1"/>
    <property type="match status" value="1"/>
</dbReference>
<reference evidence="4" key="1">
    <citation type="submission" date="2025-08" db="UniProtKB">
        <authorList>
            <consortium name="RefSeq"/>
        </authorList>
    </citation>
    <scope>IDENTIFICATION</scope>
</reference>
<organism evidence="3 4">
    <name type="scientific">Elaeis guineensis var. tenera</name>
    <name type="common">Oil palm</name>
    <dbReference type="NCBI Taxonomy" id="51953"/>
    <lineage>
        <taxon>Eukaryota</taxon>
        <taxon>Viridiplantae</taxon>
        <taxon>Streptophyta</taxon>
        <taxon>Embryophyta</taxon>
        <taxon>Tracheophyta</taxon>
        <taxon>Spermatophyta</taxon>
        <taxon>Magnoliopsida</taxon>
        <taxon>Liliopsida</taxon>
        <taxon>Arecaceae</taxon>
        <taxon>Arecoideae</taxon>
        <taxon>Cocoseae</taxon>
        <taxon>Elaeidinae</taxon>
        <taxon>Elaeis</taxon>
    </lineage>
</organism>
<dbReference type="GO" id="GO:0007015">
    <property type="term" value="P:actin filament organization"/>
    <property type="evidence" value="ECO:0007669"/>
    <property type="project" value="InterPro"/>
</dbReference>
<dbReference type="GO" id="GO:0003779">
    <property type="term" value="F:actin binding"/>
    <property type="evidence" value="ECO:0007669"/>
    <property type="project" value="InterPro"/>
</dbReference>
<feature type="domain" description="Stomatal closure-related actin-binding protein coiled-coil" evidence="2">
    <location>
        <begin position="1"/>
        <end position="93"/>
    </location>
</feature>
<dbReference type="InParanoid" id="A0A6I9QH19"/>
<accession>A0A6I9QH19</accession>
<dbReference type="PANTHER" id="PTHR31172">
    <property type="entry name" value="STOMATAL CLOSURE-RELATED ACTIN-BINDING PROTEIN 1"/>
    <property type="match status" value="1"/>
</dbReference>
<dbReference type="Gene3D" id="1.20.5.440">
    <property type="entry name" value="ATP synthase delta/epsilon subunit, C-terminal domain"/>
    <property type="match status" value="1"/>
</dbReference>
<evidence type="ECO:0000259" key="2">
    <source>
        <dbReference type="Pfam" id="PF16712"/>
    </source>
</evidence>
<evidence type="ECO:0000313" key="4">
    <source>
        <dbReference type="RefSeq" id="XP_010908517.2"/>
    </source>
</evidence>
<dbReference type="InterPro" id="IPR039640">
    <property type="entry name" value="SCAB"/>
</dbReference>
<evidence type="ECO:0000256" key="1">
    <source>
        <dbReference type="SAM" id="Coils"/>
    </source>
</evidence>
<dbReference type="AlphaFoldDB" id="A0A6I9QH19"/>
<keyword evidence="3" id="KW-1185">Reference proteome</keyword>
<keyword evidence="1" id="KW-0175">Coiled coil</keyword>
<proteinExistence type="predicted"/>
<dbReference type="KEGG" id="egu:105034896"/>
<dbReference type="GO" id="GO:0010119">
    <property type="term" value="P:regulation of stomatal movement"/>
    <property type="evidence" value="ECO:0007669"/>
    <property type="project" value="InterPro"/>
</dbReference>
<dbReference type="Proteomes" id="UP000504607">
    <property type="component" value="Unplaced"/>
</dbReference>
<gene>
    <name evidence="4" type="primary">LOC105034896</name>
</gene>
<sequence length="125" mass="14188">MVGQNKDEVEEAMSMVETLADQLVQREGELLHEKSEVKKLAILLKKASEDAKKVVEEERACARAKIESATAAVQRVLQAFHEHEKLSRSQEKQLRLISPLIAPTMNHGHHILRFQGKKSKRKKGK</sequence>
<name>A0A6I9QH19_ELAGV</name>
<protein>
    <submittedName>
        <fullName evidence="4">Stomatal closure-related actin-binding protein 1</fullName>
    </submittedName>
</protein>
<dbReference type="RefSeq" id="XP_010908517.2">
    <property type="nucleotide sequence ID" value="XM_010910215.2"/>
</dbReference>